<sequence>MKKKLNSVFWFIFGLILLIGSFVVGFLALDSSYQANANSNGINFFGFNLVSLPESIVVLFSFLTFLMVAFAFISFFISFFFLIASKTKQNKNN</sequence>
<protein>
    <recommendedName>
        <fullName evidence="4">DUF4321 domain-containing protein</fullName>
    </recommendedName>
</protein>
<dbReference type="GeneID" id="99647301"/>
<feature type="transmembrane region" description="Helical" evidence="1">
    <location>
        <begin position="7"/>
        <end position="29"/>
    </location>
</feature>
<accession>A0ABC7ZJW6</accession>
<evidence type="ECO:0000313" key="3">
    <source>
        <dbReference type="Proteomes" id="UP000005254"/>
    </source>
</evidence>
<feature type="transmembrane region" description="Helical" evidence="1">
    <location>
        <begin position="56"/>
        <end position="83"/>
    </location>
</feature>
<dbReference type="AlphaFoldDB" id="A0ABC7ZJW6"/>
<proteinExistence type="predicted"/>
<dbReference type="KEGG" id="mgx:CM1_02405"/>
<keyword evidence="1" id="KW-0472">Membrane</keyword>
<evidence type="ECO:0000256" key="1">
    <source>
        <dbReference type="SAM" id="Phobius"/>
    </source>
</evidence>
<dbReference type="Proteomes" id="UP000005254">
    <property type="component" value="Chromosome"/>
</dbReference>
<name>A0ABC7ZJW6_MYCGT</name>
<reference evidence="2 3" key="1">
    <citation type="journal article" date="2012" name="J. Bacteriol.">
        <title>Draft Genome Sequences of Four Axenic Mycoplasma genitalium Strains Isolated from Denmark, Japan, and Australia.</title>
        <authorList>
            <person name="McGowin C.L."/>
            <person name="Ma L."/>
            <person name="Jensen J.S."/>
            <person name="Mancuso M.M."/>
            <person name="Hamasuna R."/>
            <person name="Adegboye D."/>
            <person name="Martin D.H."/>
        </authorList>
    </citation>
    <scope>NUCLEOTIDE SEQUENCE [LARGE SCALE GENOMIC DNA]</scope>
    <source>
        <strain evidence="2 3">M6320</strain>
    </source>
</reference>
<gene>
    <name evidence="2" type="ORF">CM1_02405</name>
</gene>
<evidence type="ECO:0000313" key="2">
    <source>
        <dbReference type="EMBL" id="AFQ04231.1"/>
    </source>
</evidence>
<keyword evidence="1" id="KW-1133">Transmembrane helix</keyword>
<keyword evidence="1" id="KW-0812">Transmembrane</keyword>
<evidence type="ECO:0008006" key="4">
    <source>
        <dbReference type="Google" id="ProtNLM"/>
    </source>
</evidence>
<organism evidence="2 3">
    <name type="scientific">Mycoplasmoides genitalium M6320</name>
    <dbReference type="NCBI Taxonomy" id="662945"/>
    <lineage>
        <taxon>Bacteria</taxon>
        <taxon>Bacillati</taxon>
        <taxon>Mycoplasmatota</taxon>
        <taxon>Mycoplasmoidales</taxon>
        <taxon>Mycoplasmoidaceae</taxon>
        <taxon>Mycoplasmoides</taxon>
    </lineage>
</organism>
<dbReference type="RefSeq" id="WP_009885627.1">
    <property type="nucleotide sequence ID" value="NC_018497.1"/>
</dbReference>
<dbReference type="EMBL" id="CP003772">
    <property type="protein sequence ID" value="AFQ04231.1"/>
    <property type="molecule type" value="Genomic_DNA"/>
</dbReference>